<sequence>MALNRRKCGVYRKIQPFFARDRSPLLLILWTYRSGMSFVWFIAGKLSEIAAIRTHPP</sequence>
<dbReference type="EMBL" id="AXUT01000149">
    <property type="protein sequence ID" value="ESU79646.1"/>
    <property type="molecule type" value="Genomic_DNA"/>
</dbReference>
<evidence type="ECO:0000313" key="1">
    <source>
        <dbReference type="EMBL" id="ESU79646.1"/>
    </source>
</evidence>
<dbReference type="Proteomes" id="UP000017944">
    <property type="component" value="Unassembled WGS sequence"/>
</dbReference>
<proteinExistence type="predicted"/>
<name>A0A090NI36_SHIDY</name>
<reference evidence="1 2" key="1">
    <citation type="submission" date="2013-10" db="EMBL/GenBank/DDBJ databases">
        <title>Draft genomes and the virulence plasmids of Sd1617 vaccine constructs: WRSd3 and WRSd5.</title>
        <authorList>
            <person name="Aksomboon Vongsawan A."/>
            <person name="Venkatesan M.M."/>
            <person name="Vaisvil B."/>
            <person name="Emel G."/>
            <person name="Kepatral V."/>
            <person name="Sethabutr O."/>
            <person name="Serichantalergs O."/>
            <person name="Mason C."/>
        </authorList>
    </citation>
    <scope>NUCLEOTIDE SEQUENCE [LARGE SCALE GENOMIC DNA]</scope>
    <source>
        <strain evidence="1 2">WRSd3</strain>
    </source>
</reference>
<organism evidence="1 2">
    <name type="scientific">Shigella dysenteriae WRSd3</name>
    <dbReference type="NCBI Taxonomy" id="1401327"/>
    <lineage>
        <taxon>Bacteria</taxon>
        <taxon>Pseudomonadati</taxon>
        <taxon>Pseudomonadota</taxon>
        <taxon>Gammaproteobacteria</taxon>
        <taxon>Enterobacterales</taxon>
        <taxon>Enterobacteriaceae</taxon>
        <taxon>Shigella</taxon>
    </lineage>
</organism>
<accession>A0A090NI36</accession>
<protein>
    <submittedName>
        <fullName evidence="1">Uncharacterized protein</fullName>
    </submittedName>
</protein>
<dbReference type="AlphaFoldDB" id="A0A090NI36"/>
<comment type="caution">
    <text evidence="1">The sequence shown here is derived from an EMBL/GenBank/DDBJ whole genome shotgun (WGS) entry which is preliminary data.</text>
</comment>
<evidence type="ECO:0000313" key="2">
    <source>
        <dbReference type="Proteomes" id="UP000017944"/>
    </source>
</evidence>
<gene>
    <name evidence="1" type="ORF">WRSd3_01987</name>
</gene>